<dbReference type="Pfam" id="PF01386">
    <property type="entry name" value="Ribosomal_L25p"/>
    <property type="match status" value="1"/>
</dbReference>
<evidence type="ECO:0000313" key="9">
    <source>
        <dbReference type="EMBL" id="QPJ64462.1"/>
    </source>
</evidence>
<dbReference type="InterPro" id="IPR020057">
    <property type="entry name" value="Ribosomal_bL25_b-dom"/>
</dbReference>
<dbReference type="CDD" id="cd00495">
    <property type="entry name" value="Ribosomal_L25_TL5_CTC"/>
    <property type="match status" value="1"/>
</dbReference>
<dbReference type="Pfam" id="PF14693">
    <property type="entry name" value="Ribosomal_TL5_C"/>
    <property type="match status" value="1"/>
</dbReference>
<keyword evidence="1 5" id="KW-0699">rRNA-binding</keyword>
<sequence length="214" mass="23988">MSTAVLSGKVRETKGKSTARAARRENMLPGVIYGLKDNVSFLVTEKELRKILMREGRNTLIDLSLEGDSQPGRKVVLKEHQTHPLKDNWQHVDFYEVDMEKKITVKIPIILIGHSPGEKQDGRVNHIMKDLEVECLPGNIIDKVEINMPDVVLGQVIHLSDLKLPNTITVLEEEDLPIVSVLLEKEKAEKAEGEEEEGEEAKAEPAGEDKEKAK</sequence>
<evidence type="ECO:0000256" key="5">
    <source>
        <dbReference type="HAMAP-Rule" id="MF_01334"/>
    </source>
</evidence>
<comment type="similarity">
    <text evidence="5">Belongs to the bacterial ribosomal protein bL25 family. CTC subfamily.</text>
</comment>
<evidence type="ECO:0000313" key="10">
    <source>
        <dbReference type="Proteomes" id="UP000594464"/>
    </source>
</evidence>
<dbReference type="InterPro" id="IPR011035">
    <property type="entry name" value="Ribosomal_bL25/Gln-tRNA_synth"/>
</dbReference>
<evidence type="ECO:0000256" key="3">
    <source>
        <dbReference type="ARBA" id="ARBA00022980"/>
    </source>
</evidence>
<feature type="region of interest" description="Disordered" evidence="6">
    <location>
        <begin position="1"/>
        <end position="21"/>
    </location>
</feature>
<dbReference type="Gene3D" id="2.170.120.20">
    <property type="entry name" value="Ribosomal protein L25, beta domain"/>
    <property type="match status" value="1"/>
</dbReference>
<dbReference type="Proteomes" id="UP000594464">
    <property type="component" value="Chromosome"/>
</dbReference>
<dbReference type="EMBL" id="CP048620">
    <property type="protein sequence ID" value="QPJ64462.1"/>
    <property type="molecule type" value="Genomic_DNA"/>
</dbReference>
<comment type="function">
    <text evidence="5">This is one of the proteins that binds to the 5S RNA in the ribosome where it forms part of the central protuberance.</text>
</comment>
<dbReference type="AlphaFoldDB" id="A0A7T0C149"/>
<dbReference type="HAMAP" id="MF_01334">
    <property type="entry name" value="Ribosomal_bL25_CTC"/>
    <property type="match status" value="1"/>
</dbReference>
<dbReference type="Gene3D" id="2.40.240.10">
    <property type="entry name" value="Ribosomal Protein L25, Chain P"/>
    <property type="match status" value="1"/>
</dbReference>
<dbReference type="InterPro" id="IPR001021">
    <property type="entry name" value="Ribosomal_bL25_long"/>
</dbReference>
<dbReference type="GO" id="GO:0022625">
    <property type="term" value="C:cytosolic large ribosomal subunit"/>
    <property type="evidence" value="ECO:0007669"/>
    <property type="project" value="TreeGrafter"/>
</dbReference>
<dbReference type="InterPro" id="IPR020930">
    <property type="entry name" value="Ribosomal_uL5_bac-type"/>
</dbReference>
<accession>A0A7T0C149</accession>
<dbReference type="InterPro" id="IPR020056">
    <property type="entry name" value="Rbsml_bL25/Gln-tRNA_synth_N"/>
</dbReference>
<comment type="subunit">
    <text evidence="5">Part of the 50S ribosomal subunit; part of the 5S rRNA/L5/L18/L25 subcomplex. Contacts the 5S rRNA. Binds to the 5S rRNA independently of L5 and L18.</text>
</comment>
<keyword evidence="2 5" id="KW-0694">RNA-binding</keyword>
<evidence type="ECO:0000256" key="2">
    <source>
        <dbReference type="ARBA" id="ARBA00022884"/>
    </source>
</evidence>
<evidence type="ECO:0000256" key="4">
    <source>
        <dbReference type="ARBA" id="ARBA00023274"/>
    </source>
</evidence>
<reference evidence="10" key="1">
    <citation type="submission" date="2020-02" db="EMBL/GenBank/DDBJ databases">
        <title>Genomic and physiological characterization of two novel Nitrospinaceae genera.</title>
        <authorList>
            <person name="Mueller A.J."/>
            <person name="Jung M.-Y."/>
            <person name="Strachan C.R."/>
            <person name="Herbold C.W."/>
            <person name="Kirkegaard R.H."/>
            <person name="Daims H."/>
        </authorList>
    </citation>
    <scope>NUCLEOTIDE SEQUENCE [LARGE SCALE GENOMIC DNA]</scope>
</reference>
<evidence type="ECO:0000256" key="1">
    <source>
        <dbReference type="ARBA" id="ARBA00022730"/>
    </source>
</evidence>
<keyword evidence="3 5" id="KW-0689">Ribosomal protein</keyword>
<dbReference type="NCBIfam" id="TIGR00731">
    <property type="entry name" value="bL25_bact_ctc"/>
    <property type="match status" value="1"/>
</dbReference>
<dbReference type="PANTHER" id="PTHR33284:SF1">
    <property type="entry name" value="RIBOSOMAL PROTEIN L25_GLN-TRNA SYNTHETASE, ANTI-CODON-BINDING DOMAIN-CONTAINING PROTEIN"/>
    <property type="match status" value="1"/>
</dbReference>
<evidence type="ECO:0000259" key="7">
    <source>
        <dbReference type="Pfam" id="PF01386"/>
    </source>
</evidence>
<feature type="compositionally biased region" description="Basic and acidic residues" evidence="6">
    <location>
        <begin position="200"/>
        <end position="214"/>
    </location>
</feature>
<protein>
    <recommendedName>
        <fullName evidence="5">Large ribosomal subunit protein bL25</fullName>
    </recommendedName>
    <alternativeName>
        <fullName evidence="5">General stress protein CTC</fullName>
    </alternativeName>
</protein>
<dbReference type="GO" id="GO:0003735">
    <property type="term" value="F:structural constituent of ribosome"/>
    <property type="evidence" value="ECO:0007669"/>
    <property type="project" value="InterPro"/>
</dbReference>
<proteinExistence type="inferred from homology"/>
<dbReference type="PANTHER" id="PTHR33284">
    <property type="entry name" value="RIBOSOMAL PROTEIN L25/GLN-TRNA SYNTHETASE, ANTI-CODON-BINDING DOMAIN-CONTAINING PROTEIN"/>
    <property type="match status" value="1"/>
</dbReference>
<dbReference type="GO" id="GO:0008097">
    <property type="term" value="F:5S rRNA binding"/>
    <property type="evidence" value="ECO:0007669"/>
    <property type="project" value="InterPro"/>
</dbReference>
<dbReference type="KEGG" id="nva:G3M78_03240"/>
<keyword evidence="4 5" id="KW-0687">Ribonucleoprotein</keyword>
<gene>
    <name evidence="5" type="primary">rplY</name>
    <name evidence="5" type="synonym">ctc</name>
    <name evidence="9" type="ORF">G3M78_03240</name>
</gene>
<dbReference type="InterPro" id="IPR029751">
    <property type="entry name" value="Ribosomal_L25_dom"/>
</dbReference>
<organism evidence="9 10">
    <name type="scientific">Candidatus Nitrohelix vancouverensis</name>
    <dbReference type="NCBI Taxonomy" id="2705534"/>
    <lineage>
        <taxon>Bacteria</taxon>
        <taxon>Pseudomonadati</taxon>
        <taxon>Nitrospinota/Tectimicrobiota group</taxon>
        <taxon>Nitrospinota</taxon>
        <taxon>Nitrospinia</taxon>
        <taxon>Nitrospinales</taxon>
        <taxon>Nitrospinaceae</taxon>
        <taxon>Candidatus Nitrohelix</taxon>
    </lineage>
</organism>
<evidence type="ECO:0000259" key="8">
    <source>
        <dbReference type="Pfam" id="PF14693"/>
    </source>
</evidence>
<feature type="domain" description="Large ribosomal subunit protein bL25 beta" evidence="8">
    <location>
        <begin position="102"/>
        <end position="182"/>
    </location>
</feature>
<dbReference type="InterPro" id="IPR037121">
    <property type="entry name" value="Ribosomal_bL25_C"/>
</dbReference>
<dbReference type="SUPFAM" id="SSF50715">
    <property type="entry name" value="Ribosomal protein L25-like"/>
    <property type="match status" value="1"/>
</dbReference>
<feature type="region of interest" description="Disordered" evidence="6">
    <location>
        <begin position="188"/>
        <end position="214"/>
    </location>
</feature>
<name>A0A7T0C149_9BACT</name>
<evidence type="ECO:0000256" key="6">
    <source>
        <dbReference type="SAM" id="MobiDB-lite"/>
    </source>
</evidence>
<feature type="domain" description="Large ribosomal subunit protein bL25 L25" evidence="7">
    <location>
        <begin position="6"/>
        <end position="94"/>
    </location>
</feature>
<dbReference type="GO" id="GO:0006412">
    <property type="term" value="P:translation"/>
    <property type="evidence" value="ECO:0007669"/>
    <property type="project" value="UniProtKB-UniRule"/>
</dbReference>